<dbReference type="Proteomes" id="UP000215914">
    <property type="component" value="Unassembled WGS sequence"/>
</dbReference>
<dbReference type="EMBL" id="MNCJ02000331">
    <property type="protein sequence ID" value="KAF5758294.1"/>
    <property type="molecule type" value="Genomic_DNA"/>
</dbReference>
<evidence type="ECO:0000313" key="2">
    <source>
        <dbReference type="Proteomes" id="UP000215914"/>
    </source>
</evidence>
<reference evidence="1" key="1">
    <citation type="journal article" date="2017" name="Nature">
        <title>The sunflower genome provides insights into oil metabolism, flowering and Asterid evolution.</title>
        <authorList>
            <person name="Badouin H."/>
            <person name="Gouzy J."/>
            <person name="Grassa C.J."/>
            <person name="Murat F."/>
            <person name="Staton S.E."/>
            <person name="Cottret L."/>
            <person name="Lelandais-Briere C."/>
            <person name="Owens G.L."/>
            <person name="Carrere S."/>
            <person name="Mayjonade B."/>
            <person name="Legrand L."/>
            <person name="Gill N."/>
            <person name="Kane N.C."/>
            <person name="Bowers J.E."/>
            <person name="Hubner S."/>
            <person name="Bellec A."/>
            <person name="Berard A."/>
            <person name="Berges H."/>
            <person name="Blanchet N."/>
            <person name="Boniface M.C."/>
            <person name="Brunel D."/>
            <person name="Catrice O."/>
            <person name="Chaidir N."/>
            <person name="Claudel C."/>
            <person name="Donnadieu C."/>
            <person name="Faraut T."/>
            <person name="Fievet G."/>
            <person name="Helmstetter N."/>
            <person name="King M."/>
            <person name="Knapp S.J."/>
            <person name="Lai Z."/>
            <person name="Le Paslier M.C."/>
            <person name="Lippi Y."/>
            <person name="Lorenzon L."/>
            <person name="Mandel J.R."/>
            <person name="Marage G."/>
            <person name="Marchand G."/>
            <person name="Marquand E."/>
            <person name="Bret-Mestries E."/>
            <person name="Morien E."/>
            <person name="Nambeesan S."/>
            <person name="Nguyen T."/>
            <person name="Pegot-Espagnet P."/>
            <person name="Pouilly N."/>
            <person name="Raftis F."/>
            <person name="Sallet E."/>
            <person name="Schiex T."/>
            <person name="Thomas J."/>
            <person name="Vandecasteele C."/>
            <person name="Vares D."/>
            <person name="Vear F."/>
            <person name="Vautrin S."/>
            <person name="Crespi M."/>
            <person name="Mangin B."/>
            <person name="Burke J.M."/>
            <person name="Salse J."/>
            <person name="Munos S."/>
            <person name="Vincourt P."/>
            <person name="Rieseberg L.H."/>
            <person name="Langlade N.B."/>
        </authorList>
    </citation>
    <scope>NUCLEOTIDE SEQUENCE</scope>
    <source>
        <tissue evidence="1">Leaves</tissue>
    </source>
</reference>
<accession>A0A9K3DN13</accession>
<organism evidence="1 2">
    <name type="scientific">Helianthus annuus</name>
    <name type="common">Common sunflower</name>
    <dbReference type="NCBI Taxonomy" id="4232"/>
    <lineage>
        <taxon>Eukaryota</taxon>
        <taxon>Viridiplantae</taxon>
        <taxon>Streptophyta</taxon>
        <taxon>Embryophyta</taxon>
        <taxon>Tracheophyta</taxon>
        <taxon>Spermatophyta</taxon>
        <taxon>Magnoliopsida</taxon>
        <taxon>eudicotyledons</taxon>
        <taxon>Gunneridae</taxon>
        <taxon>Pentapetalae</taxon>
        <taxon>asterids</taxon>
        <taxon>campanulids</taxon>
        <taxon>Asterales</taxon>
        <taxon>Asteraceae</taxon>
        <taxon>Asteroideae</taxon>
        <taxon>Heliantheae alliance</taxon>
        <taxon>Heliantheae</taxon>
        <taxon>Helianthus</taxon>
    </lineage>
</organism>
<name>A0A9K3DN13_HELAN</name>
<dbReference type="AlphaFoldDB" id="A0A9K3DN13"/>
<reference evidence="1" key="2">
    <citation type="submission" date="2020-06" db="EMBL/GenBank/DDBJ databases">
        <title>Helianthus annuus Genome sequencing and assembly Release 2.</title>
        <authorList>
            <person name="Gouzy J."/>
            <person name="Langlade N."/>
            <person name="Munos S."/>
        </authorList>
    </citation>
    <scope>NUCLEOTIDE SEQUENCE</scope>
    <source>
        <tissue evidence="1">Leaves</tissue>
    </source>
</reference>
<sequence>MNSAMEEFMSLVQEGTVNDYCEAFETLLSKIKIPEDFSEDYVVYLFITGLKPGISEVLKPHHNNGRSLKLKNAFFRAEMQEMILKLDSIEWNQHKTTNTGAATMDTNQSYEIGISDSDESEDINVDEISSANSRFDDSSETIEGQMMVLNCTKRS</sequence>
<gene>
    <name evidence="1" type="ORF">HanXRQr2_Chr16g0727611</name>
</gene>
<comment type="caution">
    <text evidence="1">The sequence shown here is derived from an EMBL/GenBank/DDBJ whole genome shotgun (WGS) entry which is preliminary data.</text>
</comment>
<keyword evidence="2" id="KW-1185">Reference proteome</keyword>
<protein>
    <submittedName>
        <fullName evidence="1">Uncharacterized protein</fullName>
    </submittedName>
</protein>
<dbReference type="Gramene" id="mRNA:HanXRQr2_Chr16g0727611">
    <property type="protein sequence ID" value="mRNA:HanXRQr2_Chr16g0727611"/>
    <property type="gene ID" value="HanXRQr2_Chr16g0727611"/>
</dbReference>
<proteinExistence type="predicted"/>
<evidence type="ECO:0000313" key="1">
    <source>
        <dbReference type="EMBL" id="KAF5758294.1"/>
    </source>
</evidence>